<dbReference type="SUPFAM" id="SSF47113">
    <property type="entry name" value="Histone-fold"/>
    <property type="match status" value="1"/>
</dbReference>
<evidence type="ECO:0000313" key="3">
    <source>
        <dbReference type="Proteomes" id="UP000664109"/>
    </source>
</evidence>
<sequence length="261" mass="27933">MTAQLARPERGAPRTARTASAGDVPPFPPSLVKAVFRDVTSLNVSRPAAWAASVVTRTVLAEIIDGARGAAAEEARRRLTPRDLIAAIDRNVEVEVGSGWYLHSPTFHGLMGELYDAEGVLVPLRQRRGPHKPRAVAGAHRFEAGVRKLLRSRGATAVPAMVRDLDGIASVFMTDLARDAAMVVREGGVKRFGSVSLVTPGEPNPAPLLKDPLLAVSTRRGDRRTVGEADVLAAVTMQLFGDIRQRALSEVRRAARSTSVG</sequence>
<protein>
    <submittedName>
        <fullName evidence="2">Uncharacterized protein</fullName>
    </submittedName>
</protein>
<evidence type="ECO:0000313" key="2">
    <source>
        <dbReference type="EMBL" id="MBM9623806.1"/>
    </source>
</evidence>
<comment type="caution">
    <text evidence="2">The sequence shown here is derived from an EMBL/GenBank/DDBJ whole genome shotgun (WGS) entry which is preliminary data.</text>
</comment>
<proteinExistence type="predicted"/>
<reference evidence="2 3" key="1">
    <citation type="journal article" date="2016" name="Arch. Microbiol.">
        <title>Streptomyces zhihengii sp. nov., isolated from rhizospheric soil of Psammosilene tunicoides.</title>
        <authorList>
            <person name="Huang M.J."/>
            <person name="Fei J.J."/>
            <person name="Salam N."/>
            <person name="Kim C.J."/>
            <person name="Hozzein W.N."/>
            <person name="Xiao M."/>
            <person name="Huang H.Q."/>
            <person name="Li W.J."/>
        </authorList>
    </citation>
    <scope>NUCLEOTIDE SEQUENCE [LARGE SCALE GENOMIC DNA]</scope>
    <source>
        <strain evidence="2 3">YIM T102</strain>
    </source>
</reference>
<dbReference type="EMBL" id="JAFEJA010000002">
    <property type="protein sequence ID" value="MBM9623806.1"/>
    <property type="molecule type" value="Genomic_DNA"/>
</dbReference>
<organism evidence="2 3">
    <name type="scientific">Streptomyces zhihengii</name>
    <dbReference type="NCBI Taxonomy" id="1818004"/>
    <lineage>
        <taxon>Bacteria</taxon>
        <taxon>Bacillati</taxon>
        <taxon>Actinomycetota</taxon>
        <taxon>Actinomycetes</taxon>
        <taxon>Kitasatosporales</taxon>
        <taxon>Streptomycetaceae</taxon>
        <taxon>Streptomyces</taxon>
    </lineage>
</organism>
<dbReference type="RefSeq" id="WP_205377888.1">
    <property type="nucleotide sequence ID" value="NZ_JAFEJA010000002.1"/>
</dbReference>
<evidence type="ECO:0000256" key="1">
    <source>
        <dbReference type="SAM" id="MobiDB-lite"/>
    </source>
</evidence>
<keyword evidence="3" id="KW-1185">Reference proteome</keyword>
<gene>
    <name evidence="2" type="ORF">JE024_35035</name>
</gene>
<dbReference type="Proteomes" id="UP000664109">
    <property type="component" value="Unassembled WGS sequence"/>
</dbReference>
<dbReference type="InterPro" id="IPR009072">
    <property type="entry name" value="Histone-fold"/>
</dbReference>
<feature type="region of interest" description="Disordered" evidence="1">
    <location>
        <begin position="1"/>
        <end position="24"/>
    </location>
</feature>
<name>A0ABS2V1T9_9ACTN</name>
<accession>A0ABS2V1T9</accession>